<accession>A0A3P3QSB4</accession>
<name>A0A3P3QSB4_9FIRM</name>
<proteinExistence type="predicted"/>
<evidence type="ECO:0000259" key="1">
    <source>
        <dbReference type="Pfam" id="PF13701"/>
    </source>
</evidence>
<gene>
    <name evidence="2" type="ORF">EHV10_14455</name>
</gene>
<evidence type="ECO:0000313" key="2">
    <source>
        <dbReference type="EMBL" id="RRJ24156.1"/>
    </source>
</evidence>
<dbReference type="EMBL" id="RRCO01000012">
    <property type="protein sequence ID" value="RRJ24156.1"/>
    <property type="molecule type" value="Genomic_DNA"/>
</dbReference>
<dbReference type="InterPro" id="IPR025668">
    <property type="entry name" value="Tnp_DDE_dom"/>
</dbReference>
<organism evidence="2 3">
    <name type="scientific">Lachnoanaerobaculum gingivalis</name>
    <dbReference type="NCBI Taxonomy" id="2490855"/>
    <lineage>
        <taxon>Bacteria</taxon>
        <taxon>Bacillati</taxon>
        <taxon>Bacillota</taxon>
        <taxon>Clostridia</taxon>
        <taxon>Lachnospirales</taxon>
        <taxon>Lachnospiraceae</taxon>
        <taxon>Lachnoanaerobaculum</taxon>
    </lineage>
</organism>
<feature type="domain" description="Transposase DDE" evidence="1">
    <location>
        <begin position="1"/>
        <end position="55"/>
    </location>
</feature>
<protein>
    <submittedName>
        <fullName evidence="2">IS1380 family transposase</fullName>
    </submittedName>
</protein>
<sequence length="57" mass="6773">RVVCKVEKPENQMTYMYTFIVTNMESSPEYLIKFYCKRGLMENFIKESKTGFDFASV</sequence>
<evidence type="ECO:0000313" key="3">
    <source>
        <dbReference type="Proteomes" id="UP000272490"/>
    </source>
</evidence>
<keyword evidence="3" id="KW-1185">Reference proteome</keyword>
<dbReference type="Pfam" id="PF13701">
    <property type="entry name" value="DDE_Tnp_1_4"/>
    <property type="match status" value="1"/>
</dbReference>
<feature type="non-terminal residue" evidence="2">
    <location>
        <position position="57"/>
    </location>
</feature>
<reference evidence="2 3" key="1">
    <citation type="submission" date="2018-11" db="EMBL/GenBank/DDBJ databases">
        <title>Genome sequencing of Lachnoanaerobaculum sp. KCOM 2030 (= ChDC B114).</title>
        <authorList>
            <person name="Kook J.-K."/>
            <person name="Park S.-N."/>
            <person name="Lim Y.K."/>
        </authorList>
    </citation>
    <scope>NUCLEOTIDE SEQUENCE [LARGE SCALE GENOMIC DNA]</scope>
    <source>
        <strain evidence="2 3">KCOM 2030</strain>
    </source>
</reference>
<comment type="caution">
    <text evidence="2">The sequence shown here is derived from an EMBL/GenBank/DDBJ whole genome shotgun (WGS) entry which is preliminary data.</text>
</comment>
<dbReference type="Proteomes" id="UP000272490">
    <property type="component" value="Unassembled WGS sequence"/>
</dbReference>
<feature type="non-terminal residue" evidence="2">
    <location>
        <position position="1"/>
    </location>
</feature>
<dbReference type="AlphaFoldDB" id="A0A3P3QSB4"/>